<sequence length="212" mass="24182">MMDMYKKYPKVLHTDESDLENLVSTGRPATPMEPKKSNNIFFKGKTELKVKTFKKSTPKKYQAKVTRKFNIGRAGNSVVTPPCRQTTKAGWIVQEPKLPGMLPPLGMAPVPLPVPLPIPPPLPIPIYPKVAVMMPMKAYFEPVVHHHPPIYEIQDLIRADEKKWKDRHNRKESETSLERPRKHYSDSSTDSDTSSETDSDTDYYDGVIHLNM</sequence>
<accession>A0A9N8KSQ5</accession>
<feature type="region of interest" description="Disordered" evidence="1">
    <location>
        <begin position="167"/>
        <end position="205"/>
    </location>
</feature>
<feature type="compositionally biased region" description="Acidic residues" evidence="1">
    <location>
        <begin position="193"/>
        <end position="203"/>
    </location>
</feature>
<dbReference type="AlphaFoldDB" id="A0A9N8KSQ5"/>
<organism evidence="2 3">
    <name type="scientific">Chrysodeixis includens</name>
    <name type="common">Soybean looper</name>
    <name type="synonym">Pseudoplusia includens</name>
    <dbReference type="NCBI Taxonomy" id="689277"/>
    <lineage>
        <taxon>Eukaryota</taxon>
        <taxon>Metazoa</taxon>
        <taxon>Ecdysozoa</taxon>
        <taxon>Arthropoda</taxon>
        <taxon>Hexapoda</taxon>
        <taxon>Insecta</taxon>
        <taxon>Pterygota</taxon>
        <taxon>Neoptera</taxon>
        <taxon>Endopterygota</taxon>
        <taxon>Lepidoptera</taxon>
        <taxon>Glossata</taxon>
        <taxon>Ditrysia</taxon>
        <taxon>Noctuoidea</taxon>
        <taxon>Noctuidae</taxon>
        <taxon>Plusiinae</taxon>
        <taxon>Chrysodeixis</taxon>
    </lineage>
</organism>
<gene>
    <name evidence="2" type="ORF">CINC_LOCUS1855</name>
</gene>
<dbReference type="EMBL" id="LR824015">
    <property type="protein sequence ID" value="CAD0200167.1"/>
    <property type="molecule type" value="Genomic_DNA"/>
</dbReference>
<reference evidence="2" key="1">
    <citation type="submission" date="2021-12" db="EMBL/GenBank/DDBJ databases">
        <authorList>
            <person name="King R."/>
        </authorList>
    </citation>
    <scope>NUCLEOTIDE SEQUENCE</scope>
</reference>
<proteinExistence type="predicted"/>
<evidence type="ECO:0000256" key="1">
    <source>
        <dbReference type="SAM" id="MobiDB-lite"/>
    </source>
</evidence>
<name>A0A9N8KSQ5_CHRIL</name>
<evidence type="ECO:0000313" key="3">
    <source>
        <dbReference type="Proteomes" id="UP001154114"/>
    </source>
</evidence>
<dbReference type="Proteomes" id="UP001154114">
    <property type="component" value="Chromosome 12"/>
</dbReference>
<feature type="compositionally biased region" description="Basic and acidic residues" evidence="1">
    <location>
        <begin position="167"/>
        <end position="185"/>
    </location>
</feature>
<protein>
    <submittedName>
        <fullName evidence="2">Uncharacterized protein</fullName>
    </submittedName>
</protein>
<dbReference type="OrthoDB" id="7490349at2759"/>
<keyword evidence="3" id="KW-1185">Reference proteome</keyword>
<evidence type="ECO:0000313" key="2">
    <source>
        <dbReference type="EMBL" id="CAD0200167.1"/>
    </source>
</evidence>